<feature type="region of interest" description="Disordered" evidence="1">
    <location>
        <begin position="240"/>
        <end position="261"/>
    </location>
</feature>
<protein>
    <submittedName>
        <fullName evidence="3">Uncharacterized protein</fullName>
    </submittedName>
</protein>
<evidence type="ECO:0000313" key="3">
    <source>
        <dbReference type="EMBL" id="KAK2959644.1"/>
    </source>
</evidence>
<keyword evidence="2" id="KW-0472">Membrane</keyword>
<feature type="region of interest" description="Disordered" evidence="1">
    <location>
        <begin position="195"/>
        <end position="215"/>
    </location>
</feature>
<name>A0ABQ9Y7H8_9EUKA</name>
<comment type="caution">
    <text evidence="3">The sequence shown here is derived from an EMBL/GenBank/DDBJ whole genome shotgun (WGS) entry which is preliminary data.</text>
</comment>
<proteinExistence type="predicted"/>
<dbReference type="Proteomes" id="UP001281761">
    <property type="component" value="Unassembled WGS sequence"/>
</dbReference>
<evidence type="ECO:0000256" key="1">
    <source>
        <dbReference type="SAM" id="MobiDB-lite"/>
    </source>
</evidence>
<organism evidence="3 4">
    <name type="scientific">Blattamonas nauphoetae</name>
    <dbReference type="NCBI Taxonomy" id="2049346"/>
    <lineage>
        <taxon>Eukaryota</taxon>
        <taxon>Metamonada</taxon>
        <taxon>Preaxostyla</taxon>
        <taxon>Oxymonadida</taxon>
        <taxon>Blattamonas</taxon>
    </lineage>
</organism>
<feature type="transmembrane region" description="Helical" evidence="2">
    <location>
        <begin position="83"/>
        <end position="101"/>
    </location>
</feature>
<keyword evidence="4" id="KW-1185">Reference proteome</keyword>
<dbReference type="EMBL" id="JARBJD010000028">
    <property type="protein sequence ID" value="KAK2959644.1"/>
    <property type="molecule type" value="Genomic_DNA"/>
</dbReference>
<evidence type="ECO:0000313" key="4">
    <source>
        <dbReference type="Proteomes" id="UP001281761"/>
    </source>
</evidence>
<accession>A0ABQ9Y7H8</accession>
<evidence type="ECO:0000256" key="2">
    <source>
        <dbReference type="SAM" id="Phobius"/>
    </source>
</evidence>
<sequence length="436" mass="49185">MAVTSRFPTIPKIPGDGIGRSSHITPNVQKDFIDNSDSTNERQLNFCSAPSSEETRDLRGERAKGNNWVTDRDVKFRRVRDKIIVILFPICFYELLSLLSASPPLISSIVFEPEYWVFTEAEVMRQTLLKQISSLAPLNNINDPCSIWFTASLSGGHVGDGGSRVDTRQVLCPVECVDDKHDSAFFRLFGKNKQEEEDEDRELEPENVQDLPENPEVDTFDQDAMMLDPEALHQLNTSMVRERERAEKEEEPESSTQSSLNPLPTAKWVLLNFILSEEDNSLCPKATPTTSTLSIVKGAEKHLTSLRERECVQRELFEIYEQQNMKVTKEDLAEAIVRHPTFIPTCCTLSTSQLVSIHLRIAFAKLLVIVTDRDEHLRIQIPEMCMGQMTAIRNILALAVVNSQTVSALYIPCGSDAALCKCFFTLIRINDNFASV</sequence>
<gene>
    <name evidence="3" type="ORF">BLNAU_5422</name>
</gene>
<keyword evidence="2" id="KW-1133">Transmembrane helix</keyword>
<keyword evidence="2" id="KW-0812">Transmembrane</keyword>
<reference evidence="3 4" key="1">
    <citation type="journal article" date="2022" name="bioRxiv">
        <title>Genomics of Preaxostyla Flagellates Illuminates Evolutionary Transitions and the Path Towards Mitochondrial Loss.</title>
        <authorList>
            <person name="Novak L.V.F."/>
            <person name="Treitli S.C."/>
            <person name="Pyrih J."/>
            <person name="Halakuc P."/>
            <person name="Pipaliya S.V."/>
            <person name="Vacek V."/>
            <person name="Brzon O."/>
            <person name="Soukal P."/>
            <person name="Eme L."/>
            <person name="Dacks J.B."/>
            <person name="Karnkowska A."/>
            <person name="Elias M."/>
            <person name="Hampl V."/>
        </authorList>
    </citation>
    <scope>NUCLEOTIDE SEQUENCE [LARGE SCALE GENOMIC DNA]</scope>
    <source>
        <strain evidence="3">NAU3</strain>
        <tissue evidence="3">Gut</tissue>
    </source>
</reference>